<dbReference type="EMBL" id="MT142451">
    <property type="protein sequence ID" value="QJA81211.1"/>
    <property type="molecule type" value="Genomic_DNA"/>
</dbReference>
<gene>
    <name evidence="2" type="ORF">MM415A00570_0022</name>
</gene>
<evidence type="ECO:0000313" key="2">
    <source>
        <dbReference type="EMBL" id="QJA81211.1"/>
    </source>
</evidence>
<accession>A0A6M3KHT4</accession>
<proteinExistence type="predicted"/>
<feature type="region of interest" description="Disordered" evidence="1">
    <location>
        <begin position="34"/>
        <end position="71"/>
    </location>
</feature>
<name>A0A6M3KHT4_9ZZZZ</name>
<organism evidence="2">
    <name type="scientific">viral metagenome</name>
    <dbReference type="NCBI Taxonomy" id="1070528"/>
    <lineage>
        <taxon>unclassified sequences</taxon>
        <taxon>metagenomes</taxon>
        <taxon>organismal metagenomes</taxon>
    </lineage>
</organism>
<dbReference type="AlphaFoldDB" id="A0A6M3KHT4"/>
<reference evidence="2" key="1">
    <citation type="submission" date="2020-03" db="EMBL/GenBank/DDBJ databases">
        <title>The deep terrestrial virosphere.</title>
        <authorList>
            <person name="Holmfeldt K."/>
            <person name="Nilsson E."/>
            <person name="Simone D."/>
            <person name="Lopez-Fernandez M."/>
            <person name="Wu X."/>
            <person name="de Brujin I."/>
            <person name="Lundin D."/>
            <person name="Andersson A."/>
            <person name="Bertilsson S."/>
            <person name="Dopson M."/>
        </authorList>
    </citation>
    <scope>NUCLEOTIDE SEQUENCE</scope>
    <source>
        <strain evidence="2">MM415A00570</strain>
    </source>
</reference>
<evidence type="ECO:0000256" key="1">
    <source>
        <dbReference type="SAM" id="MobiDB-lite"/>
    </source>
</evidence>
<protein>
    <submittedName>
        <fullName evidence="2">Uncharacterized protein</fullName>
    </submittedName>
</protein>
<sequence>MMTNWWNNGFWVKKEKEKDGESGEITYEEHLRRAGMREDEVDERGKRKAAPREDDTKEYKKHIKRYERGER</sequence>